<name>A0A1H3NYF3_9RHOB</name>
<dbReference type="PANTHER" id="PTHR35004:SF7">
    <property type="entry name" value="INTEGRASE PROTEIN"/>
    <property type="match status" value="1"/>
</dbReference>
<protein>
    <recommendedName>
        <fullName evidence="1">Transposase for insertion sequence element IS21-like C-terminal domain-containing protein</fullName>
    </recommendedName>
</protein>
<accession>A0A1H3NYF3</accession>
<reference evidence="2 3" key="1">
    <citation type="submission" date="2016-10" db="EMBL/GenBank/DDBJ databases">
        <authorList>
            <person name="de Groot N.N."/>
        </authorList>
    </citation>
    <scope>NUCLEOTIDE SEQUENCE [LARGE SCALE GENOMIC DNA]</scope>
    <source>
        <strain evidence="2 3">DSM 26880</strain>
    </source>
</reference>
<proteinExistence type="predicted"/>
<dbReference type="AlphaFoldDB" id="A0A1H3NYF3"/>
<dbReference type="Proteomes" id="UP000199286">
    <property type="component" value="Unassembled WGS sequence"/>
</dbReference>
<evidence type="ECO:0000259" key="1">
    <source>
        <dbReference type="Pfam" id="PF22483"/>
    </source>
</evidence>
<sequence length="210" mass="23518">MPASVLYDNDRCLVAKILPDGTRQRATLFSGFLSHYLFRDRYGRPGKGNDKGNAEGLVGYSRRNFMVPIPRVATCDAFNAHLEEQCRRRQADVLRGQSETIGERLVRDLAAMADLPAAPFDACDQTTGRVSSQALVRYKTNDYSVPVAYGHRDVWIRGYVDEVVIGCGGEVIARHPRCYGREDMVFDPVHYLPLIERKINALDQAAPLAE</sequence>
<keyword evidence="3" id="KW-1185">Reference proteome</keyword>
<dbReference type="EMBL" id="FNPF01000038">
    <property type="protein sequence ID" value="SDY93927.1"/>
    <property type="molecule type" value="Genomic_DNA"/>
</dbReference>
<feature type="domain" description="Transposase for insertion sequence element IS21-like C-terminal" evidence="1">
    <location>
        <begin position="115"/>
        <end position="187"/>
    </location>
</feature>
<organism evidence="2 3">
    <name type="scientific">Citreimonas salinaria</name>
    <dbReference type="NCBI Taxonomy" id="321339"/>
    <lineage>
        <taxon>Bacteria</taxon>
        <taxon>Pseudomonadati</taxon>
        <taxon>Pseudomonadota</taxon>
        <taxon>Alphaproteobacteria</taxon>
        <taxon>Rhodobacterales</taxon>
        <taxon>Roseobacteraceae</taxon>
        <taxon>Citreimonas</taxon>
    </lineage>
</organism>
<dbReference type="InterPro" id="IPR054353">
    <property type="entry name" value="IstA-like_C"/>
</dbReference>
<dbReference type="STRING" id="321339.SAMN05444340_1385"/>
<evidence type="ECO:0000313" key="2">
    <source>
        <dbReference type="EMBL" id="SDY93927.1"/>
    </source>
</evidence>
<dbReference type="Pfam" id="PF22483">
    <property type="entry name" value="Mu-transpos_C_2"/>
    <property type="match status" value="1"/>
</dbReference>
<dbReference type="PANTHER" id="PTHR35004">
    <property type="entry name" value="TRANSPOSASE RV3428C-RELATED"/>
    <property type="match status" value="1"/>
</dbReference>
<gene>
    <name evidence="2" type="ORF">SAMN05444340_1385</name>
</gene>
<evidence type="ECO:0000313" key="3">
    <source>
        <dbReference type="Proteomes" id="UP000199286"/>
    </source>
</evidence>